<dbReference type="EMBL" id="ASHM01037851">
    <property type="protein sequence ID" value="PNX80387.1"/>
    <property type="molecule type" value="Genomic_DNA"/>
</dbReference>
<protein>
    <submittedName>
        <fullName evidence="1">Uncharacterized protein</fullName>
    </submittedName>
</protein>
<accession>A0A2K3LPE1</accession>
<gene>
    <name evidence="1" type="ORF">L195_g036386</name>
</gene>
<comment type="caution">
    <text evidence="1">The sequence shown here is derived from an EMBL/GenBank/DDBJ whole genome shotgun (WGS) entry which is preliminary data.</text>
</comment>
<reference evidence="1 2" key="1">
    <citation type="journal article" date="2014" name="Am. J. Bot.">
        <title>Genome assembly and annotation for red clover (Trifolium pratense; Fabaceae).</title>
        <authorList>
            <person name="Istvanek J."/>
            <person name="Jaros M."/>
            <person name="Krenek A."/>
            <person name="Repkova J."/>
        </authorList>
    </citation>
    <scope>NUCLEOTIDE SEQUENCE [LARGE SCALE GENOMIC DNA]</scope>
    <source>
        <strain evidence="2">cv. Tatra</strain>
        <tissue evidence="1">Young leaves</tissue>
    </source>
</reference>
<dbReference type="Proteomes" id="UP000236291">
    <property type="component" value="Unassembled WGS sequence"/>
</dbReference>
<evidence type="ECO:0000313" key="2">
    <source>
        <dbReference type="Proteomes" id="UP000236291"/>
    </source>
</evidence>
<feature type="non-terminal residue" evidence="1">
    <location>
        <position position="1"/>
    </location>
</feature>
<organism evidence="1 2">
    <name type="scientific">Trifolium pratense</name>
    <name type="common">Red clover</name>
    <dbReference type="NCBI Taxonomy" id="57577"/>
    <lineage>
        <taxon>Eukaryota</taxon>
        <taxon>Viridiplantae</taxon>
        <taxon>Streptophyta</taxon>
        <taxon>Embryophyta</taxon>
        <taxon>Tracheophyta</taxon>
        <taxon>Spermatophyta</taxon>
        <taxon>Magnoliopsida</taxon>
        <taxon>eudicotyledons</taxon>
        <taxon>Gunneridae</taxon>
        <taxon>Pentapetalae</taxon>
        <taxon>rosids</taxon>
        <taxon>fabids</taxon>
        <taxon>Fabales</taxon>
        <taxon>Fabaceae</taxon>
        <taxon>Papilionoideae</taxon>
        <taxon>50 kb inversion clade</taxon>
        <taxon>NPAAA clade</taxon>
        <taxon>Hologalegina</taxon>
        <taxon>IRL clade</taxon>
        <taxon>Trifolieae</taxon>
        <taxon>Trifolium</taxon>
    </lineage>
</organism>
<evidence type="ECO:0000313" key="1">
    <source>
        <dbReference type="EMBL" id="PNX80387.1"/>
    </source>
</evidence>
<name>A0A2K3LPE1_TRIPR</name>
<dbReference type="AlphaFoldDB" id="A0A2K3LPE1"/>
<reference evidence="1 2" key="2">
    <citation type="journal article" date="2017" name="Front. Plant Sci.">
        <title>Gene Classification and Mining of Molecular Markers Useful in Red Clover (Trifolium pratense) Breeding.</title>
        <authorList>
            <person name="Istvanek J."/>
            <person name="Dluhosova J."/>
            <person name="Dluhos P."/>
            <person name="Patkova L."/>
            <person name="Nedelnik J."/>
            <person name="Repkova J."/>
        </authorList>
    </citation>
    <scope>NUCLEOTIDE SEQUENCE [LARGE SCALE GENOMIC DNA]</scope>
    <source>
        <strain evidence="2">cv. Tatra</strain>
        <tissue evidence="1">Young leaves</tissue>
    </source>
</reference>
<sequence length="50" mass="5308">GEVASLFFLGEEFGGCCAALYVACWLVLESVGCSYYASVDTLLASFQFGI</sequence>
<proteinExistence type="predicted"/>